<sequence length="111" mass="12679">MELGISRDELNIISMNVILHAGNARDLNMSVLDMLAENDKNYIAIEEKINSAKKELNEAHKFQTDMIQLEANDKEVPFSVLLIHAQDTLMTITSEVLMTEKMVKIFKNKED</sequence>
<dbReference type="Proteomes" id="UP000774130">
    <property type="component" value="Unassembled WGS sequence"/>
</dbReference>
<dbReference type="Pfam" id="PF02255">
    <property type="entry name" value="PTS_IIA"/>
    <property type="match status" value="1"/>
</dbReference>
<evidence type="ECO:0000313" key="2">
    <source>
        <dbReference type="EMBL" id="MBV7389742.1"/>
    </source>
</evidence>
<evidence type="ECO:0000313" key="3">
    <source>
        <dbReference type="Proteomes" id="UP000774130"/>
    </source>
</evidence>
<dbReference type="EMBL" id="JAHUZB010000001">
    <property type="protein sequence ID" value="MBV7389742.1"/>
    <property type="molecule type" value="Genomic_DNA"/>
</dbReference>
<dbReference type="RefSeq" id="WP_218324786.1">
    <property type="nucleotide sequence ID" value="NZ_JAHUZB010000001.1"/>
</dbReference>
<evidence type="ECO:0000256" key="1">
    <source>
        <dbReference type="PROSITE-ProRule" id="PRU00418"/>
    </source>
</evidence>
<dbReference type="InterPro" id="IPR003188">
    <property type="entry name" value="PTS_IIA_lac/cel"/>
</dbReference>
<proteinExistence type="predicted"/>
<protein>
    <submittedName>
        <fullName evidence="2">PTS lactose/cellobiose transporter subunit IIA</fullName>
    </submittedName>
</protein>
<name>A0ABS6TA13_9ENTE</name>
<gene>
    <name evidence="2" type="ORF">KUA55_03555</name>
</gene>
<feature type="modified residue" description="Phosphohistidine; by HPr" evidence="1">
    <location>
        <position position="84"/>
    </location>
</feature>
<dbReference type="PANTHER" id="PTHR34382:SF7">
    <property type="entry name" value="PTS SYSTEM N,N'-DIACETYLCHITOBIOSE-SPECIFIC EIIA COMPONENT"/>
    <property type="match status" value="1"/>
</dbReference>
<dbReference type="PANTHER" id="PTHR34382">
    <property type="entry name" value="PTS SYSTEM N,N'-DIACETYLCHITOBIOSE-SPECIFIC EIIA COMPONENT"/>
    <property type="match status" value="1"/>
</dbReference>
<dbReference type="PIRSF" id="PIRSF000699">
    <property type="entry name" value="PTS_IILac_III"/>
    <property type="match status" value="1"/>
</dbReference>
<reference evidence="2 3" key="1">
    <citation type="submission" date="2021-06" db="EMBL/GenBank/DDBJ databases">
        <title>Enterococcus alishanensis sp. nov., a novel lactic acid bacterium isolated from fresh coffee beans.</title>
        <authorList>
            <person name="Chen Y.-S."/>
        </authorList>
    </citation>
    <scope>NUCLEOTIDE SEQUENCE [LARGE SCALE GENOMIC DNA]</scope>
    <source>
        <strain evidence="2 3">ALS3</strain>
    </source>
</reference>
<keyword evidence="3" id="KW-1185">Reference proteome</keyword>
<comment type="caution">
    <text evidence="2">The sequence shown here is derived from an EMBL/GenBank/DDBJ whole genome shotgun (WGS) entry which is preliminary data.</text>
</comment>
<dbReference type="PROSITE" id="PS51095">
    <property type="entry name" value="PTS_EIIA_TYPE_3"/>
    <property type="match status" value="1"/>
</dbReference>
<accession>A0ABS6TA13</accession>
<organism evidence="2 3">
    <name type="scientific">Enterococcus alishanensis</name>
    <dbReference type="NCBI Taxonomy" id="1303817"/>
    <lineage>
        <taxon>Bacteria</taxon>
        <taxon>Bacillati</taxon>
        <taxon>Bacillota</taxon>
        <taxon>Bacilli</taxon>
        <taxon>Lactobacillales</taxon>
        <taxon>Enterococcaceae</taxon>
        <taxon>Enterococcus</taxon>
    </lineage>
</organism>